<gene>
    <name evidence="3" type="ORF">BDN70DRAFT_947719</name>
</gene>
<dbReference type="InterPro" id="IPR059179">
    <property type="entry name" value="MLKL-like_MCAfunc"/>
</dbReference>
<dbReference type="SUPFAM" id="SSF52540">
    <property type="entry name" value="P-loop containing nucleoside triphosphate hydrolases"/>
    <property type="match status" value="1"/>
</dbReference>
<proteinExistence type="predicted"/>
<accession>A0A9P5YY64</accession>
<feature type="repeat" description="TPR" evidence="1">
    <location>
        <begin position="732"/>
        <end position="765"/>
    </location>
</feature>
<sequence length="1127" mass="127469">MQRSVPLAMRVHESIYQVGSWVEDLSLADNRIGQHSSFRLRIWPPAKHALPEQCPSSAYARGKNALDKSVEAAYYTIDQDPSRISGDDKYNCGTIDSGIELANTVVAIVKEVGEMLSGIPYVKSLSGVVLQIIQIRDEIKINAKRCREIIDKVLRMAMSIYEKLGEVAQFNQREKLARLEGHFSEHERTLTAVYSALVKYQSRSAFSRFINRGLDELNEYDRRLDQLNTKLILDIIFHLTMEQVSSGPICPSTQLQETTGVLDHVLPPAPYLMVERNTQIEHAIEILLRPGPTRIAILGGGGFGKTTLARTILHHPDIVKRFEGRYFLSCEGMSDAETLLLGLGSTLNLKVTPAAILSSMRRMLQTSTNLLCLDNFESPWEPFETRSRVEELLEIIADIPNLSLMITIRGEQRPSKISWSKPFLLPLSTLSLNGAKVVVETITGSSYIDDFTIQLLQAIDGIPLGIVLVATLLRDGESSESLWRRWSSEFTHIIQVGDDRQSNLDRSIALSINNSRLTRIADARYLLAALSLLPDGFPTEDSLQSIQNDLGISNIHSALQSLRTVGLIHENQTIYSPRIQMLSPIRLFCHRFLASEITQALPKTVNIYVHLLLNLKDDLANPDYYERIVPEVRNAHSILQRTFSANAQEHSLSDLIKAVEYLTEWSIYIGYYAKDTLQIALTKTTHIPILRARCLFAIADLYQWEADYKQAVESLRQAAELFHQEKKLIREATTLQYLGNALYSMQQLEDAENAFQKSLYIYAKKHSSLGQANIRYSLGTIYLDRNEYRNAEDSLMTALDIYIQVFDLLGQANTTRDLSWLHILRGNLTKAEKYANQALHASRKATYAIGEGSALRLLGQIYRKTDRMVDAYQYLRQALSIFERQDDLPSQLELATDLGRVYIQMDQLRAAELLLTGYSTVDLDVIERAKLLTALGWLYICGDCLSKAEHHLRGAQQLFENCRTGFGRANVLTLLAMVSLKSHRLDEAERLARSVQDLGIYEHAETRRLWVLGEIYIMKKQFSKAEASLNSAMVAAKDDRCTYQQGNIIRSLGVLHIKRGRPGRAIRAFKRALTLHRIAIWVLEQVSDLKCLGEVYEMMGQLNDAEAIFGEAEELMNSVRNVRQLSK</sequence>
<dbReference type="CDD" id="cd21037">
    <property type="entry name" value="MLKL_NTD"/>
    <property type="match status" value="1"/>
</dbReference>
<dbReference type="InterPro" id="IPR002182">
    <property type="entry name" value="NB-ARC"/>
</dbReference>
<reference evidence="3" key="1">
    <citation type="submission" date="2020-11" db="EMBL/GenBank/DDBJ databases">
        <authorList>
            <consortium name="DOE Joint Genome Institute"/>
            <person name="Ahrendt S."/>
            <person name="Riley R."/>
            <person name="Andreopoulos W."/>
            <person name="Labutti K."/>
            <person name="Pangilinan J."/>
            <person name="Ruiz-Duenas F.J."/>
            <person name="Barrasa J.M."/>
            <person name="Sanchez-Garcia M."/>
            <person name="Camarero S."/>
            <person name="Miyauchi S."/>
            <person name="Serrano A."/>
            <person name="Linde D."/>
            <person name="Babiker R."/>
            <person name="Drula E."/>
            <person name="Ayuso-Fernandez I."/>
            <person name="Pacheco R."/>
            <person name="Padilla G."/>
            <person name="Ferreira P."/>
            <person name="Barriuso J."/>
            <person name="Kellner H."/>
            <person name="Castanera R."/>
            <person name="Alfaro M."/>
            <person name="Ramirez L."/>
            <person name="Pisabarro A.G."/>
            <person name="Kuo A."/>
            <person name="Tritt A."/>
            <person name="Lipzen A."/>
            <person name="He G."/>
            <person name="Yan M."/>
            <person name="Ng V."/>
            <person name="Cullen D."/>
            <person name="Martin F."/>
            <person name="Rosso M.-N."/>
            <person name="Henrissat B."/>
            <person name="Hibbett D."/>
            <person name="Martinez A.T."/>
            <person name="Grigoriev I.V."/>
        </authorList>
    </citation>
    <scope>NUCLEOTIDE SEQUENCE</scope>
    <source>
        <strain evidence="3">CIRM-BRFM 674</strain>
    </source>
</reference>
<organism evidence="3 4">
    <name type="scientific">Pholiota conissans</name>
    <dbReference type="NCBI Taxonomy" id="109636"/>
    <lineage>
        <taxon>Eukaryota</taxon>
        <taxon>Fungi</taxon>
        <taxon>Dikarya</taxon>
        <taxon>Basidiomycota</taxon>
        <taxon>Agaricomycotina</taxon>
        <taxon>Agaricomycetes</taxon>
        <taxon>Agaricomycetidae</taxon>
        <taxon>Agaricales</taxon>
        <taxon>Agaricineae</taxon>
        <taxon>Strophariaceae</taxon>
        <taxon>Pholiota</taxon>
    </lineage>
</organism>
<dbReference type="GO" id="GO:0007166">
    <property type="term" value="P:cell surface receptor signaling pathway"/>
    <property type="evidence" value="ECO:0007669"/>
    <property type="project" value="InterPro"/>
</dbReference>
<evidence type="ECO:0000313" key="4">
    <source>
        <dbReference type="Proteomes" id="UP000807469"/>
    </source>
</evidence>
<keyword evidence="1" id="KW-0802">TPR repeat</keyword>
<dbReference type="SUPFAM" id="SSF48452">
    <property type="entry name" value="TPR-like"/>
    <property type="match status" value="3"/>
</dbReference>
<keyword evidence="4" id="KW-1185">Reference proteome</keyword>
<dbReference type="AlphaFoldDB" id="A0A9P5YY64"/>
<dbReference type="EMBL" id="MU155267">
    <property type="protein sequence ID" value="KAF9477238.1"/>
    <property type="molecule type" value="Genomic_DNA"/>
</dbReference>
<dbReference type="Gene3D" id="3.40.50.300">
    <property type="entry name" value="P-loop containing nucleotide triphosphate hydrolases"/>
    <property type="match status" value="1"/>
</dbReference>
<dbReference type="GO" id="GO:0043531">
    <property type="term" value="F:ADP binding"/>
    <property type="evidence" value="ECO:0007669"/>
    <property type="project" value="InterPro"/>
</dbReference>
<feature type="repeat" description="TPR" evidence="1">
    <location>
        <begin position="852"/>
        <end position="885"/>
    </location>
</feature>
<dbReference type="Pfam" id="PF00931">
    <property type="entry name" value="NB-ARC"/>
    <property type="match status" value="1"/>
</dbReference>
<dbReference type="InterPro" id="IPR019734">
    <property type="entry name" value="TPR_rpt"/>
</dbReference>
<protein>
    <submittedName>
        <fullName evidence="3">TPR-like protein</fullName>
    </submittedName>
</protein>
<dbReference type="InterPro" id="IPR027417">
    <property type="entry name" value="P-loop_NTPase"/>
</dbReference>
<dbReference type="PANTHER" id="PTHR10098:SF112">
    <property type="entry name" value="SLR0380 PROTEIN"/>
    <property type="match status" value="1"/>
</dbReference>
<evidence type="ECO:0000259" key="2">
    <source>
        <dbReference type="Pfam" id="PF00931"/>
    </source>
</evidence>
<evidence type="ECO:0000256" key="1">
    <source>
        <dbReference type="PROSITE-ProRule" id="PRU00339"/>
    </source>
</evidence>
<dbReference type="InterPro" id="IPR011990">
    <property type="entry name" value="TPR-like_helical_dom_sf"/>
</dbReference>
<name>A0A9P5YY64_9AGAR</name>
<dbReference type="PROSITE" id="PS50005">
    <property type="entry name" value="TPR"/>
    <property type="match status" value="2"/>
</dbReference>
<dbReference type="InterPro" id="IPR036537">
    <property type="entry name" value="Adaptor_Cbl_N_dom_sf"/>
</dbReference>
<comment type="caution">
    <text evidence="3">The sequence shown here is derived from an EMBL/GenBank/DDBJ whole genome shotgun (WGS) entry which is preliminary data.</text>
</comment>
<dbReference type="Gene3D" id="1.20.930.20">
    <property type="entry name" value="Adaptor protein Cbl, N-terminal domain"/>
    <property type="match status" value="1"/>
</dbReference>
<dbReference type="Pfam" id="PF13424">
    <property type="entry name" value="TPR_12"/>
    <property type="match status" value="2"/>
</dbReference>
<dbReference type="PANTHER" id="PTHR10098">
    <property type="entry name" value="RAPSYN-RELATED"/>
    <property type="match status" value="1"/>
</dbReference>
<evidence type="ECO:0000313" key="3">
    <source>
        <dbReference type="EMBL" id="KAF9477238.1"/>
    </source>
</evidence>
<dbReference type="Gene3D" id="1.25.40.10">
    <property type="entry name" value="Tetratricopeptide repeat domain"/>
    <property type="match status" value="3"/>
</dbReference>
<dbReference type="Proteomes" id="UP000807469">
    <property type="component" value="Unassembled WGS sequence"/>
</dbReference>
<dbReference type="SMART" id="SM00028">
    <property type="entry name" value="TPR"/>
    <property type="match status" value="9"/>
</dbReference>
<dbReference type="OrthoDB" id="3233825at2759"/>
<feature type="domain" description="NB-ARC" evidence="2">
    <location>
        <begin position="277"/>
        <end position="374"/>
    </location>
</feature>